<dbReference type="EMBL" id="MKZO01000038">
    <property type="protein sequence ID" value="OLS60796.1"/>
    <property type="molecule type" value="Genomic_DNA"/>
</dbReference>
<reference evidence="4 5" key="1">
    <citation type="submission" date="2016-10" db="EMBL/GenBank/DDBJ databases">
        <title>Genome Sequence of Pseudomonas putida GM4FR.</title>
        <authorList>
            <person name="Poehlein A."/>
            <person name="Wemheuer F."/>
            <person name="Hollensteiner J."/>
            <person name="Wemheuer B."/>
        </authorList>
    </citation>
    <scope>NUCLEOTIDE SEQUENCE [LARGE SCALE GENOMIC DNA]</scope>
    <source>
        <strain evidence="4 5">GM4FR</strain>
    </source>
</reference>
<feature type="domain" description="Peptidoglycan O-acetylesterase N-terminal" evidence="3">
    <location>
        <begin position="73"/>
        <end position="189"/>
    </location>
</feature>
<dbReference type="CDD" id="cd01825">
    <property type="entry name" value="SGNH_hydrolase_peri1"/>
    <property type="match status" value="1"/>
</dbReference>
<dbReference type="Gene3D" id="3.40.50.1110">
    <property type="entry name" value="SGNH hydrolase"/>
    <property type="match status" value="1"/>
</dbReference>
<feature type="domain" description="SGNH hydrolase-type esterase" evidence="2">
    <location>
        <begin position="213"/>
        <end position="365"/>
    </location>
</feature>
<comment type="caution">
    <text evidence="4">The sequence shown here is derived from an EMBL/GenBank/DDBJ whole genome shotgun (WGS) entry which is preliminary data.</text>
</comment>
<evidence type="ECO:0000259" key="3">
    <source>
        <dbReference type="Pfam" id="PF22753"/>
    </source>
</evidence>
<dbReference type="Pfam" id="PF13472">
    <property type="entry name" value="Lipase_GDSL_2"/>
    <property type="match status" value="1"/>
</dbReference>
<evidence type="ECO:0000259" key="2">
    <source>
        <dbReference type="Pfam" id="PF13472"/>
    </source>
</evidence>
<accession>A0A1Q9R087</accession>
<feature type="chain" id="PRO_5010297977" evidence="1">
    <location>
        <begin position="22"/>
        <end position="382"/>
    </location>
</feature>
<keyword evidence="1" id="KW-0732">Signal</keyword>
<feature type="signal peptide" evidence="1">
    <location>
        <begin position="1"/>
        <end position="21"/>
    </location>
</feature>
<dbReference type="Gene3D" id="2.60.120.1360">
    <property type="match status" value="1"/>
</dbReference>
<organism evidence="4 5">
    <name type="scientific">Pseudomonas putida</name>
    <name type="common">Arthrobacter siderocapsulatus</name>
    <dbReference type="NCBI Taxonomy" id="303"/>
    <lineage>
        <taxon>Bacteria</taxon>
        <taxon>Pseudomonadati</taxon>
        <taxon>Pseudomonadota</taxon>
        <taxon>Gammaproteobacteria</taxon>
        <taxon>Pseudomonadales</taxon>
        <taxon>Pseudomonadaceae</taxon>
        <taxon>Pseudomonas</taxon>
    </lineage>
</organism>
<dbReference type="InterPro" id="IPR013830">
    <property type="entry name" value="SGNH_hydro"/>
</dbReference>
<dbReference type="OrthoDB" id="7985403at2"/>
<dbReference type="AlphaFoldDB" id="A0A1Q9R087"/>
<dbReference type="SUPFAM" id="SSF52266">
    <property type="entry name" value="SGNH hydrolase"/>
    <property type="match status" value="1"/>
</dbReference>
<dbReference type="InterPro" id="IPR055041">
    <property type="entry name" value="Ape1_N"/>
</dbReference>
<dbReference type="GO" id="GO:0016788">
    <property type="term" value="F:hydrolase activity, acting on ester bonds"/>
    <property type="evidence" value="ECO:0007669"/>
    <property type="project" value="UniProtKB-ARBA"/>
</dbReference>
<evidence type="ECO:0000313" key="5">
    <source>
        <dbReference type="Proteomes" id="UP000186736"/>
    </source>
</evidence>
<dbReference type="RefSeq" id="WP_075805052.1">
    <property type="nucleotide sequence ID" value="NZ_MKZO01000038.1"/>
</dbReference>
<proteinExistence type="predicted"/>
<gene>
    <name evidence="4" type="ORF">PSEMO_42970</name>
</gene>
<dbReference type="Proteomes" id="UP000186736">
    <property type="component" value="Unassembled WGS sequence"/>
</dbReference>
<evidence type="ECO:0000313" key="4">
    <source>
        <dbReference type="EMBL" id="OLS60796.1"/>
    </source>
</evidence>
<sequence length="382" mass="41680">MRRVLFFVLLGGLLASGPAAALSRDGNLGLLASKLRVAARAPVNIVQFGDSHTAADLFSGELRRLFQKDYGDGGIGLVSAMPVPGTRYEQVVLKAAESQWKLVSARNQQSEQFPLGGYLALPQVDKASVRIEARQPDEQRYRVSALYQAQQHSGLHARDEQNPDRRVMLAATGGEWRFSPLLNNARLPLELSVETPAGLALGGWWVQGQKNAGVTLSALGINGAQLAVMNKWQAGWQDSLKGLRPDMVLLAYGTNEAFDPRFDPAQYREQLAQTLGELRRQLPRAVIVLVGPPDSIRQRGAQGCAARVPQALAGIVASQREEAKKVGALFWDWQGFMGGECSIERWQAQGLARGDLIHLTAEGYRKSATGLYGFLRGQMGLR</sequence>
<evidence type="ECO:0000256" key="1">
    <source>
        <dbReference type="SAM" id="SignalP"/>
    </source>
</evidence>
<protein>
    <submittedName>
        <fullName evidence="4">Uncharacterized protein</fullName>
    </submittedName>
</protein>
<dbReference type="InterPro" id="IPR036514">
    <property type="entry name" value="SGNH_hydro_sf"/>
</dbReference>
<name>A0A1Q9R087_PSEPU</name>
<dbReference type="Pfam" id="PF22753">
    <property type="entry name" value="Ape1_N"/>
    <property type="match status" value="1"/>
</dbReference>